<keyword evidence="3 5" id="KW-1133">Transmembrane helix</keyword>
<comment type="subcellular location">
    <subcellularLocation>
        <location evidence="1">Cell membrane</location>
        <topology evidence="1">Multi-pass membrane protein</topology>
    </subcellularLocation>
</comment>
<evidence type="ECO:0000256" key="2">
    <source>
        <dbReference type="ARBA" id="ARBA00022692"/>
    </source>
</evidence>
<feature type="transmembrane region" description="Helical" evidence="5">
    <location>
        <begin position="59"/>
        <end position="82"/>
    </location>
</feature>
<evidence type="ECO:0000313" key="7">
    <source>
        <dbReference type="EMBL" id="ETX03870.1"/>
    </source>
</evidence>
<accession>W4M106</accession>
<feature type="transmembrane region" description="Helical" evidence="5">
    <location>
        <begin position="182"/>
        <end position="204"/>
    </location>
</feature>
<reference evidence="7 8" key="1">
    <citation type="journal article" date="2014" name="Nature">
        <title>An environmental bacterial taxon with a large and distinct metabolic repertoire.</title>
        <authorList>
            <person name="Wilson M.C."/>
            <person name="Mori T."/>
            <person name="Ruckert C."/>
            <person name="Uria A.R."/>
            <person name="Helf M.J."/>
            <person name="Takada K."/>
            <person name="Gernert C."/>
            <person name="Steffens U.A."/>
            <person name="Heycke N."/>
            <person name="Schmitt S."/>
            <person name="Rinke C."/>
            <person name="Helfrich E.J."/>
            <person name="Brachmann A.O."/>
            <person name="Gurgui C."/>
            <person name="Wakimoto T."/>
            <person name="Kracht M."/>
            <person name="Crusemann M."/>
            <person name="Hentschel U."/>
            <person name="Abe I."/>
            <person name="Matsunaga S."/>
            <person name="Kalinowski J."/>
            <person name="Takeyama H."/>
            <person name="Piel J."/>
        </authorList>
    </citation>
    <scope>NUCLEOTIDE SEQUENCE [LARGE SCALE GENOMIC DNA]</scope>
    <source>
        <strain evidence="8">TSY2</strain>
    </source>
</reference>
<dbReference type="HOGENOM" id="CLU_712740_0_0_7"/>
<dbReference type="InterPro" id="IPR003439">
    <property type="entry name" value="ABC_transporter-like_ATP-bd"/>
</dbReference>
<evidence type="ECO:0000256" key="5">
    <source>
        <dbReference type="SAM" id="Phobius"/>
    </source>
</evidence>
<organism evidence="7 8">
    <name type="scientific">Candidatus Entotheonella gemina</name>
    <dbReference type="NCBI Taxonomy" id="1429439"/>
    <lineage>
        <taxon>Bacteria</taxon>
        <taxon>Pseudomonadati</taxon>
        <taxon>Nitrospinota/Tectimicrobiota group</taxon>
        <taxon>Candidatus Tectimicrobiota</taxon>
        <taxon>Candidatus Entotheonellia</taxon>
        <taxon>Candidatus Entotheonellales</taxon>
        <taxon>Candidatus Entotheonellaceae</taxon>
        <taxon>Candidatus Entotheonella</taxon>
    </lineage>
</organism>
<evidence type="ECO:0000313" key="8">
    <source>
        <dbReference type="Proteomes" id="UP000019140"/>
    </source>
</evidence>
<dbReference type="GO" id="GO:0034040">
    <property type="term" value="F:ATPase-coupled lipid transmembrane transporter activity"/>
    <property type="evidence" value="ECO:0007669"/>
    <property type="project" value="TreeGrafter"/>
</dbReference>
<dbReference type="InterPro" id="IPR039421">
    <property type="entry name" value="Type_1_exporter"/>
</dbReference>
<protein>
    <recommendedName>
        <fullName evidence="6">ABC transporter domain-containing protein</fullName>
    </recommendedName>
</protein>
<dbReference type="GO" id="GO:0016887">
    <property type="term" value="F:ATP hydrolysis activity"/>
    <property type="evidence" value="ECO:0007669"/>
    <property type="project" value="InterPro"/>
</dbReference>
<dbReference type="GO" id="GO:0005524">
    <property type="term" value="F:ATP binding"/>
    <property type="evidence" value="ECO:0007669"/>
    <property type="project" value="InterPro"/>
</dbReference>
<dbReference type="InterPro" id="IPR027417">
    <property type="entry name" value="P-loop_NTPase"/>
</dbReference>
<evidence type="ECO:0000256" key="4">
    <source>
        <dbReference type="ARBA" id="ARBA00023136"/>
    </source>
</evidence>
<feature type="non-terminal residue" evidence="7">
    <location>
        <position position="388"/>
    </location>
</feature>
<dbReference type="Gene3D" id="3.40.50.300">
    <property type="entry name" value="P-loop containing nucleotide triphosphate hydrolases"/>
    <property type="match status" value="1"/>
</dbReference>
<keyword evidence="4 5" id="KW-0472">Membrane</keyword>
<gene>
    <name evidence="7" type="ORF">ETSY2_32100</name>
</gene>
<sequence length="388" mass="43808">MIEAKYVMAVSQAIARLDIAVIEAPDSQDAITKIVEQAPHRAPSFVQRTFELRQYVGELLIAAAIMFYATWWLALLLLLAMLPRLIVDLRYGRTTWLIQAQTADLSRKYWWSRWALTNPGTIPLTKIHGSESHFRRAMQDCHDRMMTKIKRHERIHLLWQWSALIAPQLVSMVAMYHFVFDVWHGALLVGQMTFLFGAVTRYSLALKSLSSNMGKQYEDSLFICEMFDLIDREPTVPRPVYPVSIRTSHTPAIEIVDATFAYPNGHVVLRDVNVSIEPGTSLGLVGANGAGKTTLIKFLLGFYHPVAGNIFIDGVDSRQLNLTQDWWPRLGVLFQQFALSGHLTAKEVIAIGRANPNEPIDMQRVIAAAEKSGAHEVIAKWPRGYDTP</sequence>
<feature type="transmembrane region" description="Helical" evidence="5">
    <location>
        <begin position="155"/>
        <end position="176"/>
    </location>
</feature>
<dbReference type="Gene3D" id="1.20.1560.10">
    <property type="entry name" value="ABC transporter type 1, transmembrane domain"/>
    <property type="match status" value="1"/>
</dbReference>
<dbReference type="EMBL" id="AZHX01001368">
    <property type="protein sequence ID" value="ETX03870.1"/>
    <property type="molecule type" value="Genomic_DNA"/>
</dbReference>
<proteinExistence type="predicted"/>
<comment type="caution">
    <text evidence="7">The sequence shown here is derived from an EMBL/GenBank/DDBJ whole genome shotgun (WGS) entry which is preliminary data.</text>
</comment>
<dbReference type="GO" id="GO:0005886">
    <property type="term" value="C:plasma membrane"/>
    <property type="evidence" value="ECO:0007669"/>
    <property type="project" value="UniProtKB-SubCell"/>
</dbReference>
<dbReference type="SUPFAM" id="SSF52540">
    <property type="entry name" value="P-loop containing nucleoside triphosphate hydrolases"/>
    <property type="match status" value="1"/>
</dbReference>
<evidence type="ECO:0000256" key="1">
    <source>
        <dbReference type="ARBA" id="ARBA00004651"/>
    </source>
</evidence>
<dbReference type="SUPFAM" id="SSF90123">
    <property type="entry name" value="ABC transporter transmembrane region"/>
    <property type="match status" value="1"/>
</dbReference>
<dbReference type="InterPro" id="IPR036640">
    <property type="entry name" value="ABC1_TM_sf"/>
</dbReference>
<keyword evidence="2 5" id="KW-0812">Transmembrane</keyword>
<evidence type="ECO:0000256" key="3">
    <source>
        <dbReference type="ARBA" id="ARBA00022989"/>
    </source>
</evidence>
<dbReference type="AlphaFoldDB" id="W4M106"/>
<dbReference type="PANTHER" id="PTHR24221">
    <property type="entry name" value="ATP-BINDING CASSETTE SUB-FAMILY B"/>
    <property type="match status" value="1"/>
</dbReference>
<feature type="domain" description="ABC transporter" evidence="6">
    <location>
        <begin position="269"/>
        <end position="372"/>
    </location>
</feature>
<dbReference type="Pfam" id="PF00005">
    <property type="entry name" value="ABC_tran"/>
    <property type="match status" value="1"/>
</dbReference>
<name>W4M106_9BACT</name>
<dbReference type="Proteomes" id="UP000019140">
    <property type="component" value="Unassembled WGS sequence"/>
</dbReference>
<keyword evidence="8" id="KW-1185">Reference proteome</keyword>
<evidence type="ECO:0000259" key="6">
    <source>
        <dbReference type="Pfam" id="PF00005"/>
    </source>
</evidence>
<dbReference type="PANTHER" id="PTHR24221:SF646">
    <property type="entry name" value="HAEMOLYSIN SECRETION ATP-BINDING PROTEIN"/>
    <property type="match status" value="1"/>
</dbReference>